<reference evidence="10 13" key="1">
    <citation type="submission" date="2017-09" db="EMBL/GenBank/DDBJ databases">
        <title>Genome sequence of Lactobacillus brevis D7.</title>
        <authorList>
            <person name="Kwon M.-S."/>
            <person name="Lim S.K."/>
            <person name="Choi H.-J."/>
        </authorList>
    </citation>
    <scope>NUCLEOTIDE SEQUENCE [LARGE SCALE GENOMIC DNA]</scope>
    <source>
        <strain evidence="10 13">D7</strain>
    </source>
</reference>
<dbReference type="HAMAP" id="MF_00248">
    <property type="entry name" value="HslV"/>
    <property type="match status" value="1"/>
</dbReference>
<organism evidence="9 14">
    <name type="scientific">Levilactobacillus brevis</name>
    <name type="common">Lactobacillus brevis</name>
    <dbReference type="NCBI Taxonomy" id="1580"/>
    <lineage>
        <taxon>Bacteria</taxon>
        <taxon>Bacillati</taxon>
        <taxon>Bacillota</taxon>
        <taxon>Bacilli</taxon>
        <taxon>Lactobacillales</taxon>
        <taxon>Lactobacillaceae</taxon>
        <taxon>Levilactobacillus</taxon>
    </lineage>
</organism>
<dbReference type="SUPFAM" id="SSF56235">
    <property type="entry name" value="N-terminal nucleophile aminohydrolases (Ntn hydrolases)"/>
    <property type="match status" value="1"/>
</dbReference>
<keyword evidence="4 8" id="KW-0645">Protease</keyword>
<dbReference type="OrthoDB" id="9804884at2"/>
<evidence type="ECO:0000256" key="5">
    <source>
        <dbReference type="ARBA" id="ARBA00022723"/>
    </source>
</evidence>
<comment type="catalytic activity">
    <reaction evidence="8">
        <text>ATP-dependent cleavage of peptide bonds with broad specificity.</text>
        <dbReference type="EC" id="3.4.25.2"/>
    </reaction>
</comment>
<comment type="function">
    <text evidence="8">Protease subunit of a proteasome-like degradation complex believed to be a general protein degrading machinery.</text>
</comment>
<evidence type="ECO:0000256" key="4">
    <source>
        <dbReference type="ARBA" id="ARBA00022670"/>
    </source>
</evidence>
<evidence type="ECO:0000313" key="11">
    <source>
        <dbReference type="EMBL" id="TOZ03310.1"/>
    </source>
</evidence>
<evidence type="ECO:0000256" key="1">
    <source>
        <dbReference type="ARBA" id="ARBA00004496"/>
    </source>
</evidence>
<comment type="subunit">
    <text evidence="8">A double ring-shaped homohexamer of HslV is capped on each side by a ring-shaped HslU homohexamer. The assembly of the HslU/HslV complex is dependent on binding of ATP.</text>
</comment>
<dbReference type="InterPro" id="IPR022281">
    <property type="entry name" value="ATP-dep_Prtase_HsIV_su"/>
</dbReference>
<reference evidence="9" key="4">
    <citation type="submission" date="2022-09" db="EMBL/GenBank/DDBJ databases">
        <title>Genome-inferred correspondence between phylogeny and metabolic traits in the wild Drosophila gut microbiome.</title>
        <authorList>
            <person name="Bueno E."/>
            <person name="Blow F."/>
            <person name="Douglas A.E."/>
        </authorList>
    </citation>
    <scope>NUCLEOTIDE SEQUENCE</scope>
    <source>
        <strain evidence="9">Dm-2019-70</strain>
    </source>
</reference>
<keyword evidence="7 8" id="KW-0915">Sodium</keyword>
<evidence type="ECO:0000256" key="8">
    <source>
        <dbReference type="HAMAP-Rule" id="MF_00248"/>
    </source>
</evidence>
<reference evidence="11" key="2">
    <citation type="submission" date="2018-05" db="EMBL/GenBank/DDBJ databases">
        <title>Genome Comparison of Lactic Acid Bacteria Isolated from non-Wheat Sourdough.</title>
        <authorList>
            <person name="Rice T."/>
            <person name="Axel C."/>
            <person name="Lynch K.M."/>
            <person name="Benz C."/>
            <person name="Arendt E.K."/>
            <person name="Coffey A."/>
        </authorList>
    </citation>
    <scope>NUCLEOTIDE SEQUENCE</scope>
    <source>
        <strain evidence="11">TR055</strain>
    </source>
</reference>
<dbReference type="PANTHER" id="PTHR32194">
    <property type="entry name" value="METALLOPROTEASE TLDD"/>
    <property type="match status" value="1"/>
</dbReference>
<evidence type="ECO:0000313" key="13">
    <source>
        <dbReference type="Proteomes" id="UP000217918"/>
    </source>
</evidence>
<dbReference type="GO" id="GO:0046872">
    <property type="term" value="F:metal ion binding"/>
    <property type="evidence" value="ECO:0007669"/>
    <property type="project" value="UniProtKB-KW"/>
</dbReference>
<feature type="binding site" evidence="8">
    <location>
        <position position="168"/>
    </location>
    <ligand>
        <name>Na(+)</name>
        <dbReference type="ChEBI" id="CHEBI:29101"/>
    </ligand>
</feature>
<keyword evidence="3 8" id="KW-0963">Cytoplasm</keyword>
<name>A0A0C1M636_LEVBR</name>
<dbReference type="GO" id="GO:0005839">
    <property type="term" value="C:proteasome core complex"/>
    <property type="evidence" value="ECO:0007669"/>
    <property type="project" value="InterPro"/>
</dbReference>
<keyword evidence="6 8" id="KW-0378">Hydrolase</keyword>
<evidence type="ECO:0000256" key="7">
    <source>
        <dbReference type="ARBA" id="ARBA00023053"/>
    </source>
</evidence>
<comment type="activity regulation">
    <text evidence="8">Allosterically activated by HslU binding.</text>
</comment>
<dbReference type="InterPro" id="IPR001353">
    <property type="entry name" value="Proteasome_sua/b"/>
</dbReference>
<evidence type="ECO:0000256" key="3">
    <source>
        <dbReference type="ARBA" id="ARBA00022490"/>
    </source>
</evidence>
<dbReference type="Pfam" id="PF00227">
    <property type="entry name" value="Proteasome"/>
    <property type="match status" value="1"/>
</dbReference>
<dbReference type="GO" id="GO:0051603">
    <property type="term" value="P:proteolysis involved in protein catabolic process"/>
    <property type="evidence" value="ECO:0007669"/>
    <property type="project" value="InterPro"/>
</dbReference>
<dbReference type="Gene3D" id="3.60.20.10">
    <property type="entry name" value="Glutamine Phosphoribosylpyrophosphate, subunit 1, domain 1"/>
    <property type="match status" value="1"/>
</dbReference>
<feature type="binding site" evidence="8">
    <location>
        <position position="171"/>
    </location>
    <ligand>
        <name>Na(+)</name>
        <dbReference type="ChEBI" id="CHEBI:29101"/>
    </ligand>
</feature>
<gene>
    <name evidence="8 9" type="primary">hslV</name>
    <name evidence="10" type="ORF">CNR29_06775</name>
    <name evidence="11" type="ORF">DIS17_08540</name>
    <name evidence="9" type="ORF">JK167_01570</name>
    <name evidence="12" type="ORF">ORR04_02175</name>
</gene>
<proteinExistence type="inferred from homology"/>
<dbReference type="OMA" id="WRTDKML"/>
<dbReference type="EMBL" id="CP113117">
    <property type="protein sequence ID" value="WAD02028.1"/>
    <property type="molecule type" value="Genomic_DNA"/>
</dbReference>
<dbReference type="GO" id="GO:0009376">
    <property type="term" value="C:HslUV protease complex"/>
    <property type="evidence" value="ECO:0007669"/>
    <property type="project" value="UniProtKB-UniRule"/>
</dbReference>
<dbReference type="Proteomes" id="UP001164768">
    <property type="component" value="Chromosome"/>
</dbReference>
<accession>A0A0C1M636</accession>
<dbReference type="NCBIfam" id="TIGR03692">
    <property type="entry name" value="ATP_dep_HslV"/>
    <property type="match status" value="1"/>
</dbReference>
<dbReference type="EC" id="3.4.25.2" evidence="8"/>
<evidence type="ECO:0000313" key="10">
    <source>
        <dbReference type="EMBL" id="PBQ23730.1"/>
    </source>
</evidence>
<feature type="active site" evidence="8">
    <location>
        <position position="8"/>
    </location>
</feature>
<dbReference type="CDD" id="cd01913">
    <property type="entry name" value="protease_HslV"/>
    <property type="match status" value="1"/>
</dbReference>
<protein>
    <recommendedName>
        <fullName evidence="8">ATP-dependent protease subunit HslV</fullName>
        <ecNumber evidence="8">3.4.25.2</ecNumber>
    </recommendedName>
</protein>
<evidence type="ECO:0000256" key="6">
    <source>
        <dbReference type="ARBA" id="ARBA00022801"/>
    </source>
</evidence>
<dbReference type="NCBIfam" id="NF003964">
    <property type="entry name" value="PRK05456.1"/>
    <property type="match status" value="1"/>
</dbReference>
<dbReference type="PROSITE" id="PS51476">
    <property type="entry name" value="PROTEASOME_BETA_2"/>
    <property type="match status" value="1"/>
</dbReference>
<sequence length="180" mass="19302">MPVKFEATTICAVRHNGHNAMAGDGQVTMGEKVIMKGTAHKIRRIYNNQVVVGFAGSVADAFNLEEKFEAQLNEYSGNLQRAAVELAKQWRSDQALQKLEALLIVMDKDEMLLVSGSGEVIAPDDDILAIGSGGNFALAAATALHHHATDMSAKEIAESAIHIAGGIDIFTNENVISEEL</sequence>
<dbReference type="InterPro" id="IPR029055">
    <property type="entry name" value="Ntn_hydrolases_N"/>
</dbReference>
<dbReference type="InterPro" id="IPR023333">
    <property type="entry name" value="Proteasome_suB-type"/>
</dbReference>
<dbReference type="Proteomes" id="UP000785759">
    <property type="component" value="Unassembled WGS sequence"/>
</dbReference>
<comment type="subcellular location">
    <subcellularLocation>
        <location evidence="1 8">Cytoplasm</location>
    </subcellularLocation>
</comment>
<dbReference type="EMBL" id="QFDK01000009">
    <property type="protein sequence ID" value="TOZ03310.1"/>
    <property type="molecule type" value="Genomic_DNA"/>
</dbReference>
<evidence type="ECO:0000313" key="14">
    <source>
        <dbReference type="Proteomes" id="UP000676478"/>
    </source>
</evidence>
<feature type="binding site" evidence="8">
    <location>
        <position position="165"/>
    </location>
    <ligand>
        <name>Na(+)</name>
        <dbReference type="ChEBI" id="CHEBI:29101"/>
    </ligand>
</feature>
<evidence type="ECO:0000313" key="9">
    <source>
        <dbReference type="EMBL" id="MBS1009520.1"/>
    </source>
</evidence>
<reference evidence="12" key="5">
    <citation type="submission" date="2022-11" db="EMBL/GenBank/DDBJ databases">
        <title>Whole genome sequence of Levilactobacillus brevis SMB091.</title>
        <authorList>
            <person name="Kim J.-M."/>
            <person name="Kim O.-C."/>
            <person name="Choi Y.H."/>
            <person name="Han N.S."/>
            <person name="Hurh B."/>
        </authorList>
    </citation>
    <scope>NUCLEOTIDE SEQUENCE</scope>
    <source>
        <strain evidence="12">SMB091</strain>
    </source>
</reference>
<dbReference type="GO" id="GO:0004298">
    <property type="term" value="F:threonine-type endopeptidase activity"/>
    <property type="evidence" value="ECO:0007669"/>
    <property type="project" value="UniProtKB-KW"/>
</dbReference>
<dbReference type="RefSeq" id="WP_011667574.1">
    <property type="nucleotide sequence ID" value="NZ_BBOW01000064.1"/>
</dbReference>
<keyword evidence="8" id="KW-0021">Allosteric enzyme</keyword>
<reference evidence="9" key="3">
    <citation type="submission" date="2020-12" db="EMBL/GenBank/DDBJ databases">
        <authorList>
            <person name="Mcmullen J.G."/>
        </authorList>
    </citation>
    <scope>NUCLEOTIDE SEQUENCE</scope>
    <source>
        <strain evidence="9">Dm-2019-70</strain>
    </source>
</reference>
<evidence type="ECO:0000256" key="2">
    <source>
        <dbReference type="ARBA" id="ARBA00006053"/>
    </source>
</evidence>
<dbReference type="AlphaFoldDB" id="A0A0C1M636"/>
<dbReference type="EMBL" id="JAERKF010000001">
    <property type="protein sequence ID" value="MBS1009520.1"/>
    <property type="molecule type" value="Genomic_DNA"/>
</dbReference>
<dbReference type="Proteomes" id="UP000217918">
    <property type="component" value="Unassembled WGS sequence"/>
</dbReference>
<comment type="similarity">
    <text evidence="2 8">Belongs to the peptidase T1B family. HslV subfamily.</text>
</comment>
<dbReference type="PANTHER" id="PTHR32194:SF0">
    <property type="entry name" value="ATP-DEPENDENT PROTEASE SUBUNIT HSLV"/>
    <property type="match status" value="1"/>
</dbReference>
<dbReference type="EMBL" id="NVYO01000001">
    <property type="protein sequence ID" value="PBQ23730.1"/>
    <property type="molecule type" value="Genomic_DNA"/>
</dbReference>
<evidence type="ECO:0000313" key="12">
    <source>
        <dbReference type="EMBL" id="WAD02028.1"/>
    </source>
</evidence>
<dbReference type="Proteomes" id="UP000676478">
    <property type="component" value="Unassembled WGS sequence"/>
</dbReference>
<keyword evidence="5 8" id="KW-0479">Metal-binding</keyword>
<keyword evidence="8" id="KW-0888">Threonine protease</keyword>